<gene>
    <name evidence="1" type="ORF">MQE39_16120</name>
</gene>
<dbReference type="AlphaFoldDB" id="A0AB35UW09"/>
<accession>A0AB35UW09</accession>
<sequence length="399" mass="45087">MKKWILLAMTCLLTACSAEIKIEESAVLKVAVENEAYGEGLKALWNETYPENADALEISVINEYEILEDVLSFKGIPYDVFLIKDEDVATALSHLYEIPSSFHENFEAGIREDFASTINTVKNCYYPMIADGFLYALNLTAIEEQGFKPEVFENFESMAAADVDNLFYYYDNPLFLLPLLSSDGSYFPGKEEAVVNFKSEAFLHSLNDYITIKKSLKLESDPAQFDQWFISQSYLSGLIGPWMQYEKSEEINEITLRFQKLPLIDGQQLKTLAVSYGYSINADTIYPNASLKLLELMHSVKGMQLLLDTTDLVPLILEEEMENFNYSKGHQKEKVTAMNGAMQQDLVGLKENANVIAMGIFDEESVRALIDHECMKDAEACTDLLSEKNAEWIKAQAGH</sequence>
<dbReference type="Gene3D" id="3.40.190.10">
    <property type="entry name" value="Periplasmic binding protein-like II"/>
    <property type="match status" value="1"/>
</dbReference>
<organism evidence="1 2">
    <name type="scientific">Dielma fastidiosa</name>
    <dbReference type="NCBI Taxonomy" id="1034346"/>
    <lineage>
        <taxon>Bacteria</taxon>
        <taxon>Bacillati</taxon>
        <taxon>Bacillota</taxon>
        <taxon>Erysipelotrichia</taxon>
        <taxon>Erysipelotrichales</taxon>
        <taxon>Erysipelotrichaceae</taxon>
        <taxon>Dielma</taxon>
    </lineage>
</organism>
<dbReference type="SUPFAM" id="SSF53850">
    <property type="entry name" value="Periplasmic binding protein-like II"/>
    <property type="match status" value="1"/>
</dbReference>
<reference evidence="1" key="1">
    <citation type="submission" date="2022-03" db="EMBL/GenBank/DDBJ databases">
        <title>First case of bacteraemia caused by Dielma fastidiosa in a patient hospitalised with diverticulitis.</title>
        <authorList>
            <person name="Forman-Ankjaer B."/>
            <person name="Hvid-Jensen F."/>
            <person name="Kobel C.M."/>
            <person name="Greve T."/>
        </authorList>
    </citation>
    <scope>NUCLEOTIDE SEQUENCE</scope>
    <source>
        <strain evidence="1">AUH_DF_2021</strain>
    </source>
</reference>
<name>A0AB35UW09_9FIRM</name>
<dbReference type="RefSeq" id="WP_320884872.1">
    <property type="nucleotide sequence ID" value="NZ_BAABZA010000001.1"/>
</dbReference>
<evidence type="ECO:0000313" key="2">
    <source>
        <dbReference type="Proteomes" id="UP001276902"/>
    </source>
</evidence>
<dbReference type="EMBL" id="JALDAW010000023">
    <property type="protein sequence ID" value="MDY5169646.1"/>
    <property type="molecule type" value="Genomic_DNA"/>
</dbReference>
<dbReference type="PROSITE" id="PS51257">
    <property type="entry name" value="PROKAR_LIPOPROTEIN"/>
    <property type="match status" value="1"/>
</dbReference>
<comment type="caution">
    <text evidence="1">The sequence shown here is derived from an EMBL/GenBank/DDBJ whole genome shotgun (WGS) entry which is preliminary data.</text>
</comment>
<evidence type="ECO:0008006" key="3">
    <source>
        <dbReference type="Google" id="ProtNLM"/>
    </source>
</evidence>
<proteinExistence type="predicted"/>
<dbReference type="Proteomes" id="UP001276902">
    <property type="component" value="Unassembled WGS sequence"/>
</dbReference>
<evidence type="ECO:0000313" key="1">
    <source>
        <dbReference type="EMBL" id="MDY5169646.1"/>
    </source>
</evidence>
<protein>
    <recommendedName>
        <fullName evidence="3">Extracellular solute-binding protein</fullName>
    </recommendedName>
</protein>